<keyword evidence="9" id="KW-0121">Carboxypeptidase</keyword>
<dbReference type="PANTHER" id="PTHR36175">
    <property type="entry name" value="CYANOPHYCINASE"/>
    <property type="match status" value="1"/>
</dbReference>
<evidence type="ECO:0000256" key="3">
    <source>
        <dbReference type="ARBA" id="ARBA00006534"/>
    </source>
</evidence>
<dbReference type="NCBIfam" id="TIGR02069">
    <property type="entry name" value="cyanophycinase"/>
    <property type="match status" value="1"/>
</dbReference>
<accession>A0ABZ0EDZ4</accession>
<dbReference type="InterPro" id="IPR005320">
    <property type="entry name" value="Peptidase_S51"/>
</dbReference>
<evidence type="ECO:0000256" key="6">
    <source>
        <dbReference type="ARBA" id="ARBA00022670"/>
    </source>
</evidence>
<gene>
    <name evidence="9" type="ORF">RW095_19385</name>
</gene>
<sequence length="285" mass="30123">MTTANSELRGESLHRSKAPAVGARGFIVAIGGDGKAAPKAAILRRFAELCGGSRAHIAIISAGSDDEDLGAGYERAFRDFGVNRVSTSNFENRADCETARDDSLGGVDGVFLIGSDPVRLSETLSATPVAQQIGRRNARGMHVAGVSAGAAFLPRQMIAAGKSGTTPRADIVELAPGLCLIDHLVIDQHFRHQDRLGRMLMALTYNPHAVGIGLDPDTAAFIGPDQKLQVVGTGGITVVDTSQLRHSAIHPDRRHAPVSMIGLHLDILVEGNVYDMSAHLASIER</sequence>
<dbReference type="CDD" id="cd03145">
    <property type="entry name" value="GAT1_cyanophycinase"/>
    <property type="match status" value="1"/>
</dbReference>
<dbReference type="EMBL" id="CP136512">
    <property type="protein sequence ID" value="WOD15454.1"/>
    <property type="molecule type" value="Genomic_DNA"/>
</dbReference>
<dbReference type="GO" id="GO:0004180">
    <property type="term" value="F:carboxypeptidase activity"/>
    <property type="evidence" value="ECO:0007669"/>
    <property type="project" value="UniProtKB-KW"/>
</dbReference>
<protein>
    <recommendedName>
        <fullName evidence="5">Cyanophycinase</fullName>
        <ecNumber evidence="4">3.4.15.6</ecNumber>
    </recommendedName>
</protein>
<organism evidence="9 10">
    <name type="scientific">Paraburkholderia kirstenboschensis</name>
    <dbReference type="NCBI Taxonomy" id="1245436"/>
    <lineage>
        <taxon>Bacteria</taxon>
        <taxon>Pseudomonadati</taxon>
        <taxon>Pseudomonadota</taxon>
        <taxon>Betaproteobacteria</taxon>
        <taxon>Burkholderiales</taxon>
        <taxon>Burkholderiaceae</taxon>
        <taxon>Paraburkholderia</taxon>
    </lineage>
</organism>
<evidence type="ECO:0000256" key="4">
    <source>
        <dbReference type="ARBA" id="ARBA00013115"/>
    </source>
</evidence>
<dbReference type="Pfam" id="PF03575">
    <property type="entry name" value="Peptidase_S51"/>
    <property type="match status" value="1"/>
</dbReference>
<dbReference type="Gene3D" id="3.40.50.880">
    <property type="match status" value="1"/>
</dbReference>
<keyword evidence="8" id="KW-0720">Serine protease</keyword>
<keyword evidence="7 9" id="KW-0378">Hydrolase</keyword>
<evidence type="ECO:0000256" key="5">
    <source>
        <dbReference type="ARBA" id="ARBA00015719"/>
    </source>
</evidence>
<comment type="similarity">
    <text evidence="3">Belongs to the peptidase S51 family.</text>
</comment>
<dbReference type="Proteomes" id="UP001302652">
    <property type="component" value="Chromosome 2"/>
</dbReference>
<dbReference type="InterPro" id="IPR029062">
    <property type="entry name" value="Class_I_gatase-like"/>
</dbReference>
<proteinExistence type="inferred from homology"/>
<evidence type="ECO:0000256" key="7">
    <source>
        <dbReference type="ARBA" id="ARBA00022801"/>
    </source>
</evidence>
<reference evidence="9 10" key="1">
    <citation type="submission" date="2023-10" db="EMBL/GenBank/DDBJ databases">
        <title>Surface-active antibiotics is a multifunctional adaptation for post-fire microbes.</title>
        <authorList>
            <person name="Liu M.D."/>
            <person name="Du Y."/>
            <person name="Koupaei S.K."/>
            <person name="Kim N.R."/>
            <person name="Zhang W."/>
            <person name="Traxler M.F."/>
        </authorList>
    </citation>
    <scope>NUCLEOTIDE SEQUENCE [LARGE SCALE GENOMIC DNA]</scope>
    <source>
        <strain evidence="9 10">F3</strain>
    </source>
</reference>
<dbReference type="SUPFAM" id="SSF52317">
    <property type="entry name" value="Class I glutamine amidotransferase-like"/>
    <property type="match status" value="1"/>
</dbReference>
<evidence type="ECO:0000256" key="1">
    <source>
        <dbReference type="ARBA" id="ARBA00001092"/>
    </source>
</evidence>
<dbReference type="RefSeq" id="WP_317017709.1">
    <property type="nucleotide sequence ID" value="NZ_CP136512.1"/>
</dbReference>
<evidence type="ECO:0000313" key="9">
    <source>
        <dbReference type="EMBL" id="WOD15454.1"/>
    </source>
</evidence>
<keyword evidence="10" id="KW-1185">Reference proteome</keyword>
<name>A0ABZ0EDZ4_9BURK</name>
<dbReference type="GO" id="GO:0008241">
    <property type="term" value="F:peptidyl-dipeptidase activity"/>
    <property type="evidence" value="ECO:0007669"/>
    <property type="project" value="UniProtKB-EC"/>
</dbReference>
<dbReference type="InterPro" id="IPR011811">
    <property type="entry name" value="Peptidase_S51_cyanophycinase"/>
</dbReference>
<comment type="catalytic activity">
    <reaction evidence="1">
        <text>[L-4-(L-arginin-2-N-yl)aspartate](n) + H2O = [L-4-(L-arginin-2-N-yl)aspartate](n-1) + L-4-(L-arginin-2-N-yl)aspartate</text>
        <dbReference type="Rhea" id="RHEA:12845"/>
        <dbReference type="Rhea" id="RHEA-COMP:13728"/>
        <dbReference type="Rhea" id="RHEA-COMP:13734"/>
        <dbReference type="ChEBI" id="CHEBI:15377"/>
        <dbReference type="ChEBI" id="CHEBI:137986"/>
        <dbReference type="ChEBI" id="CHEBI:137991"/>
        <dbReference type="EC" id="3.4.15.6"/>
    </reaction>
</comment>
<dbReference type="PANTHER" id="PTHR36175:SF1">
    <property type="entry name" value="CYANOPHYCINASE"/>
    <property type="match status" value="1"/>
</dbReference>
<evidence type="ECO:0000313" key="10">
    <source>
        <dbReference type="Proteomes" id="UP001302652"/>
    </source>
</evidence>
<comment type="function">
    <text evidence="2">Exopeptidase that catalyzes the hydrolytic cleavage of multi-L-arginyl-poly-L-aspartic acid (cyanophycin; a water-insoluble reserve polymer) into aspartate-arginine dipeptides.</text>
</comment>
<evidence type="ECO:0000256" key="8">
    <source>
        <dbReference type="ARBA" id="ARBA00022825"/>
    </source>
</evidence>
<dbReference type="EC" id="3.4.15.6" evidence="4"/>
<evidence type="ECO:0000256" key="2">
    <source>
        <dbReference type="ARBA" id="ARBA00002039"/>
    </source>
</evidence>
<keyword evidence="6" id="KW-0645">Protease</keyword>